<proteinExistence type="predicted"/>
<evidence type="ECO:0000256" key="2">
    <source>
        <dbReference type="SAM" id="Phobius"/>
    </source>
</evidence>
<name>A0A955IA31_9BACT</name>
<keyword evidence="2" id="KW-0812">Transmembrane</keyword>
<reference evidence="3" key="1">
    <citation type="submission" date="2020-04" db="EMBL/GenBank/DDBJ databases">
        <authorList>
            <person name="Zhang T."/>
        </authorList>
    </citation>
    <scope>NUCLEOTIDE SEQUENCE</scope>
    <source>
        <strain evidence="3">HKST-UBA13</strain>
    </source>
</reference>
<keyword evidence="2" id="KW-1133">Transmembrane helix</keyword>
<dbReference type="InterPro" id="IPR010982">
    <property type="entry name" value="Lambda_DNA-bd_dom_sf"/>
</dbReference>
<protein>
    <submittedName>
        <fullName evidence="3">Helix-turn-helix domain-containing protein</fullName>
    </submittedName>
</protein>
<dbReference type="Proteomes" id="UP000775877">
    <property type="component" value="Unassembled WGS sequence"/>
</dbReference>
<organism evidence="3 4">
    <name type="scientific">Candidatus Dojkabacteria bacterium</name>
    <dbReference type="NCBI Taxonomy" id="2099670"/>
    <lineage>
        <taxon>Bacteria</taxon>
        <taxon>Candidatus Dojkabacteria</taxon>
    </lineage>
</organism>
<dbReference type="Gene3D" id="1.10.260.40">
    <property type="entry name" value="lambda repressor-like DNA-binding domains"/>
    <property type="match status" value="1"/>
</dbReference>
<dbReference type="PANTHER" id="PTHR34475">
    <property type="match status" value="1"/>
</dbReference>
<sequence>MSDLSISSNKTAGELLKQKRLSLGLDFKSIEKELKIKEKYLGMLETDRFQGFESSVQAKGFLKNYARFLGLNHEMVVALYRRDFENKDMKRKIEFKEENEQEEEKIIHEENKILQQLNRVVITKRKLQFAAITGILAFILLIGINSIRRSFSKPNLAINSPFEITAPFEGRLAYEDDEIILKGQVDKGSSINVNSVPLNLNADYEFETSPIALQNEETSIVIETENTLGSKNKITLKLFKPEQEIQNLDTIILSNANIGYAIIKADGQVVYEGSIANGTEPLNFIAQRSIEIETQQYENLQISINGNDFILNTPVTIFESNGKDIVKI</sequence>
<dbReference type="GO" id="GO:0003677">
    <property type="term" value="F:DNA binding"/>
    <property type="evidence" value="ECO:0007669"/>
    <property type="project" value="InterPro"/>
</dbReference>
<reference evidence="3" key="2">
    <citation type="journal article" date="2021" name="Microbiome">
        <title>Successional dynamics and alternative stable states in a saline activated sludge microbial community over 9 years.</title>
        <authorList>
            <person name="Wang Y."/>
            <person name="Ye J."/>
            <person name="Ju F."/>
            <person name="Liu L."/>
            <person name="Boyd J.A."/>
            <person name="Deng Y."/>
            <person name="Parks D.H."/>
            <person name="Jiang X."/>
            <person name="Yin X."/>
            <person name="Woodcroft B.J."/>
            <person name="Tyson G.W."/>
            <person name="Hugenholtz P."/>
            <person name="Polz M.F."/>
            <person name="Zhang T."/>
        </authorList>
    </citation>
    <scope>NUCLEOTIDE SEQUENCE</scope>
    <source>
        <strain evidence="3">HKST-UBA13</strain>
    </source>
</reference>
<dbReference type="InterPro" id="IPR050400">
    <property type="entry name" value="Bact_Cytoskel_RodZ"/>
</dbReference>
<evidence type="ECO:0000256" key="1">
    <source>
        <dbReference type="SAM" id="Coils"/>
    </source>
</evidence>
<dbReference type="AlphaFoldDB" id="A0A955IA31"/>
<keyword evidence="1" id="KW-0175">Coiled coil</keyword>
<dbReference type="EMBL" id="JAGQLJ010000045">
    <property type="protein sequence ID" value="MCA9381071.1"/>
    <property type="molecule type" value="Genomic_DNA"/>
</dbReference>
<dbReference type="PANTHER" id="PTHR34475:SF1">
    <property type="entry name" value="CYTOSKELETON PROTEIN RODZ"/>
    <property type="match status" value="1"/>
</dbReference>
<evidence type="ECO:0000313" key="4">
    <source>
        <dbReference type="Proteomes" id="UP000775877"/>
    </source>
</evidence>
<dbReference type="Pfam" id="PF13413">
    <property type="entry name" value="HTH_25"/>
    <property type="match status" value="1"/>
</dbReference>
<feature type="transmembrane region" description="Helical" evidence="2">
    <location>
        <begin position="127"/>
        <end position="147"/>
    </location>
</feature>
<accession>A0A955IA31</accession>
<evidence type="ECO:0000313" key="3">
    <source>
        <dbReference type="EMBL" id="MCA9381071.1"/>
    </source>
</evidence>
<feature type="coiled-coil region" evidence="1">
    <location>
        <begin position="86"/>
        <end position="119"/>
    </location>
</feature>
<gene>
    <name evidence="3" type="ORF">KC678_02305</name>
</gene>
<comment type="caution">
    <text evidence="3">The sequence shown here is derived from an EMBL/GenBank/DDBJ whole genome shotgun (WGS) entry which is preliminary data.</text>
</comment>
<keyword evidence="2" id="KW-0472">Membrane</keyword>